<accession>A0ABQ6HQD8</accession>
<protein>
    <submittedName>
        <fullName evidence="1">Uncharacterized protein</fullName>
    </submittedName>
</protein>
<keyword evidence="2" id="KW-1185">Reference proteome</keyword>
<organism evidence="1 2">
    <name type="scientific">Arsenicicoccus piscis</name>
    <dbReference type="NCBI Taxonomy" id="673954"/>
    <lineage>
        <taxon>Bacteria</taxon>
        <taxon>Bacillati</taxon>
        <taxon>Actinomycetota</taxon>
        <taxon>Actinomycetes</taxon>
        <taxon>Micrococcales</taxon>
        <taxon>Intrasporangiaceae</taxon>
        <taxon>Arsenicicoccus</taxon>
    </lineage>
</organism>
<name>A0ABQ6HQD8_9MICO</name>
<sequence>MAPAIMTVMFSEFADGSSEIGRIEGSSALRVGWFTAKNDCWIANSPNRIHGFVLPSAACTQKPALETMRPTVVMTNRVRRSM</sequence>
<proteinExistence type="predicted"/>
<dbReference type="EMBL" id="BSUJ01000001">
    <property type="protein sequence ID" value="GMA20405.1"/>
    <property type="molecule type" value="Genomic_DNA"/>
</dbReference>
<evidence type="ECO:0000313" key="2">
    <source>
        <dbReference type="Proteomes" id="UP001157109"/>
    </source>
</evidence>
<dbReference type="Proteomes" id="UP001157109">
    <property type="component" value="Unassembled WGS sequence"/>
</dbReference>
<evidence type="ECO:0000313" key="1">
    <source>
        <dbReference type="EMBL" id="GMA20405.1"/>
    </source>
</evidence>
<comment type="caution">
    <text evidence="1">The sequence shown here is derived from an EMBL/GenBank/DDBJ whole genome shotgun (WGS) entry which is preliminary data.</text>
</comment>
<gene>
    <name evidence="1" type="ORF">GCM10025862_24260</name>
</gene>
<reference evidence="2" key="1">
    <citation type="journal article" date="2019" name="Int. J. Syst. Evol. Microbiol.">
        <title>The Global Catalogue of Microorganisms (GCM) 10K type strain sequencing project: providing services to taxonomists for standard genome sequencing and annotation.</title>
        <authorList>
            <consortium name="The Broad Institute Genomics Platform"/>
            <consortium name="The Broad Institute Genome Sequencing Center for Infectious Disease"/>
            <person name="Wu L."/>
            <person name="Ma J."/>
        </authorList>
    </citation>
    <scope>NUCLEOTIDE SEQUENCE [LARGE SCALE GENOMIC DNA]</scope>
    <source>
        <strain evidence="2">NBRC 105830</strain>
    </source>
</reference>